<dbReference type="KEGG" id="knv:Pan216_41950"/>
<dbReference type="AlphaFoldDB" id="A0A518B8L4"/>
<evidence type="ECO:0000313" key="2">
    <source>
        <dbReference type="EMBL" id="QDU63317.1"/>
    </source>
</evidence>
<feature type="compositionally biased region" description="Basic and acidic residues" evidence="1">
    <location>
        <begin position="203"/>
        <end position="220"/>
    </location>
</feature>
<evidence type="ECO:0000256" key="1">
    <source>
        <dbReference type="SAM" id="MobiDB-lite"/>
    </source>
</evidence>
<feature type="compositionally biased region" description="Low complexity" evidence="1">
    <location>
        <begin position="326"/>
        <end position="335"/>
    </location>
</feature>
<organism evidence="2 3">
    <name type="scientific">Kolteria novifilia</name>
    <dbReference type="NCBI Taxonomy" id="2527975"/>
    <lineage>
        <taxon>Bacteria</taxon>
        <taxon>Pseudomonadati</taxon>
        <taxon>Planctomycetota</taxon>
        <taxon>Planctomycetia</taxon>
        <taxon>Kolteriales</taxon>
        <taxon>Kolteriaceae</taxon>
        <taxon>Kolteria</taxon>
    </lineage>
</organism>
<gene>
    <name evidence="2" type="ORF">Pan216_41950</name>
</gene>
<keyword evidence="3" id="KW-1185">Reference proteome</keyword>
<feature type="region of interest" description="Disordered" evidence="1">
    <location>
        <begin position="326"/>
        <end position="357"/>
    </location>
</feature>
<proteinExistence type="predicted"/>
<dbReference type="EMBL" id="CP036279">
    <property type="protein sequence ID" value="QDU63317.1"/>
    <property type="molecule type" value="Genomic_DNA"/>
</dbReference>
<dbReference type="Proteomes" id="UP000317093">
    <property type="component" value="Chromosome"/>
</dbReference>
<name>A0A518B8L4_9BACT</name>
<feature type="region of interest" description="Disordered" evidence="1">
    <location>
        <begin position="160"/>
        <end position="238"/>
    </location>
</feature>
<accession>A0A518B8L4</accession>
<evidence type="ECO:0000313" key="3">
    <source>
        <dbReference type="Proteomes" id="UP000317093"/>
    </source>
</evidence>
<reference evidence="2 3" key="1">
    <citation type="submission" date="2019-02" db="EMBL/GenBank/DDBJ databases">
        <title>Deep-cultivation of Planctomycetes and their phenomic and genomic characterization uncovers novel biology.</title>
        <authorList>
            <person name="Wiegand S."/>
            <person name="Jogler M."/>
            <person name="Boedeker C."/>
            <person name="Pinto D."/>
            <person name="Vollmers J."/>
            <person name="Rivas-Marin E."/>
            <person name="Kohn T."/>
            <person name="Peeters S.H."/>
            <person name="Heuer A."/>
            <person name="Rast P."/>
            <person name="Oberbeckmann S."/>
            <person name="Bunk B."/>
            <person name="Jeske O."/>
            <person name="Meyerdierks A."/>
            <person name="Storesund J.E."/>
            <person name="Kallscheuer N."/>
            <person name="Luecker S."/>
            <person name="Lage O.M."/>
            <person name="Pohl T."/>
            <person name="Merkel B.J."/>
            <person name="Hornburger P."/>
            <person name="Mueller R.-W."/>
            <person name="Bruemmer F."/>
            <person name="Labrenz M."/>
            <person name="Spormann A.M."/>
            <person name="Op den Camp H."/>
            <person name="Overmann J."/>
            <person name="Amann R."/>
            <person name="Jetten M.S.M."/>
            <person name="Mascher T."/>
            <person name="Medema M.H."/>
            <person name="Devos D.P."/>
            <person name="Kaster A.-K."/>
            <person name="Ovreas L."/>
            <person name="Rohde M."/>
            <person name="Galperin M.Y."/>
            <person name="Jogler C."/>
        </authorList>
    </citation>
    <scope>NUCLEOTIDE SEQUENCE [LARGE SCALE GENOMIC DNA]</scope>
    <source>
        <strain evidence="2 3">Pan216</strain>
    </source>
</reference>
<protein>
    <submittedName>
        <fullName evidence="2">Uncharacterized protein</fullName>
    </submittedName>
</protein>
<sequence length="368" mass="40408">MDQFRPFRPGASGPGVDRQRPNPMLDGAFDPRTGWPFVLLDHFRPRPGRVAKLWFVRTRKTPQVMGSDPWPDLEVMRFGAEGELVERGVDELLAAVAGRPVYVQVLGLDDRTSGARRVALEPCLARSLRCVAGKCGPGRVRLAEPSHPFLRTVRLRGKMAPLTHRRVPPRASLDGVARGGPRLSPGTELRRHRRDDNLPPPCRGDDRGSAKGAGRRDRGSSTRPPGPGDFGRRGVLPSLARPREKLGRALEGCEAYLNYFKLARSRPAVPHLLPMTGFRLVLGYRTLSPRQRVALGDLERRYRDVDLAPHIGLAAFAALSALPPRNRPLRSLPTRGPARSRPFSSRKPGGRSSVLGANPSGVTASYFG</sequence>
<feature type="region of interest" description="Disordered" evidence="1">
    <location>
        <begin position="1"/>
        <end position="27"/>
    </location>
</feature>